<evidence type="ECO:0000313" key="2">
    <source>
        <dbReference type="EMBL" id="PMC63323.1"/>
    </source>
</evidence>
<dbReference type="STRING" id="1725.WU86_02905"/>
<dbReference type="Proteomes" id="UP000235363">
    <property type="component" value="Unassembled WGS sequence"/>
</dbReference>
<accession>A0A2N6T210</accession>
<organism evidence="2 3">
    <name type="scientific">Corynebacterium xerosis</name>
    <dbReference type="NCBI Taxonomy" id="1725"/>
    <lineage>
        <taxon>Bacteria</taxon>
        <taxon>Bacillati</taxon>
        <taxon>Actinomycetota</taxon>
        <taxon>Actinomycetes</taxon>
        <taxon>Mycobacteriales</taxon>
        <taxon>Corynebacteriaceae</taxon>
        <taxon>Corynebacterium</taxon>
    </lineage>
</organism>
<name>A0A2N6T210_9CORY</name>
<keyword evidence="1" id="KW-1133">Transmembrane helix</keyword>
<evidence type="ECO:0000313" key="3">
    <source>
        <dbReference type="Proteomes" id="UP000235363"/>
    </source>
</evidence>
<keyword evidence="1" id="KW-0472">Membrane</keyword>
<gene>
    <name evidence="2" type="ORF">CJ204_00370</name>
</gene>
<keyword evidence="1" id="KW-0812">Transmembrane</keyword>
<protein>
    <submittedName>
        <fullName evidence="2">Uncharacterized protein</fullName>
    </submittedName>
</protein>
<dbReference type="AlphaFoldDB" id="A0A2N6T210"/>
<feature type="transmembrane region" description="Helical" evidence="1">
    <location>
        <begin position="35"/>
        <end position="56"/>
    </location>
</feature>
<reference evidence="2 3" key="1">
    <citation type="submission" date="2017-09" db="EMBL/GenBank/DDBJ databases">
        <title>Bacterial strain isolated from the female urinary microbiota.</title>
        <authorList>
            <person name="Thomas-White K."/>
            <person name="Kumar N."/>
            <person name="Forster S."/>
            <person name="Putonti C."/>
            <person name="Lawley T."/>
            <person name="Wolfe A.J."/>
        </authorList>
    </citation>
    <scope>NUCLEOTIDE SEQUENCE [LARGE SCALE GENOMIC DNA]</scope>
    <source>
        <strain evidence="2 3">UMB0908</strain>
    </source>
</reference>
<proteinExistence type="predicted"/>
<comment type="caution">
    <text evidence="2">The sequence shown here is derived from an EMBL/GenBank/DDBJ whole genome shotgun (WGS) entry which is preliminary data.</text>
</comment>
<sequence>MVILALSIGVGVALALALGAGLEASPMPYVTELAPVLTGAALLFVFGLIGATVAAFRVTRTGQLTALGGEPVTDTQPALVLDHVSISFGDGDSTSTSTPSTTFP</sequence>
<evidence type="ECO:0000256" key="1">
    <source>
        <dbReference type="SAM" id="Phobius"/>
    </source>
</evidence>
<dbReference type="EMBL" id="PNHF01000001">
    <property type="protein sequence ID" value="PMC63323.1"/>
    <property type="molecule type" value="Genomic_DNA"/>
</dbReference>